<dbReference type="AlphaFoldDB" id="A0A2U3THL8"/>
<keyword evidence="5" id="KW-1185">Reference proteome</keyword>
<dbReference type="PIRSF" id="PIRSF011489">
    <property type="entry name" value="DUF479"/>
    <property type="match status" value="1"/>
</dbReference>
<evidence type="ECO:0000256" key="1">
    <source>
        <dbReference type="ARBA" id="ARBA00022516"/>
    </source>
</evidence>
<dbReference type="PANTHER" id="PTHR38764">
    <property type="entry name" value="ACYL CARRIER PROTEIN PHOSPHODIESTERASE"/>
    <property type="match status" value="1"/>
</dbReference>
<dbReference type="RefSeq" id="WP_107888626.1">
    <property type="nucleotide sequence ID" value="NZ_CP028519.1"/>
</dbReference>
<proteinExistence type="predicted"/>
<sequence length="200" mass="22115">MNYLAHLVLAGDDPADRLGGLAGDFVKGVLPGSLPADLAAGVRLHRAIDLYADAHPAFRQSRERVSTLRRRYAGVMVDMFYDHFLAVHWARYRDEPLRVYTRSVYGLVAERAGELPASFGDVAPCMAAQDWLASYRDPRAIATALDRMSQHRLRRANPLAGGGLELLDDYAGFETDFLAFFPDAQAFTASLRADRDRTGA</sequence>
<organism evidence="4 5">
    <name type="scientific">Microvirgula aerodenitrificans</name>
    <dbReference type="NCBI Taxonomy" id="57480"/>
    <lineage>
        <taxon>Bacteria</taxon>
        <taxon>Pseudomonadati</taxon>
        <taxon>Pseudomonadota</taxon>
        <taxon>Betaproteobacteria</taxon>
        <taxon>Neisseriales</taxon>
        <taxon>Aquaspirillaceae</taxon>
        <taxon>Microvirgula</taxon>
    </lineage>
</organism>
<accession>A0A2U3THL8</accession>
<dbReference type="Pfam" id="PF04336">
    <property type="entry name" value="ACP_PD"/>
    <property type="match status" value="1"/>
</dbReference>
<evidence type="ECO:0000256" key="3">
    <source>
        <dbReference type="ARBA" id="ARBA00023098"/>
    </source>
</evidence>
<dbReference type="Proteomes" id="UP000244173">
    <property type="component" value="Chromosome"/>
</dbReference>
<keyword evidence="1" id="KW-0444">Lipid biosynthesis</keyword>
<dbReference type="PANTHER" id="PTHR38764:SF1">
    <property type="entry name" value="ACYL CARRIER PROTEIN PHOSPHODIESTERASE"/>
    <property type="match status" value="1"/>
</dbReference>
<keyword evidence="3" id="KW-0443">Lipid metabolism</keyword>
<reference evidence="4 5" key="1">
    <citation type="submission" date="2018-04" db="EMBL/GenBank/DDBJ databases">
        <title>Denitrifier Microvirgula.</title>
        <authorList>
            <person name="Anderson E."/>
            <person name="Jang J."/>
            <person name="Ishii S."/>
        </authorList>
    </citation>
    <scope>NUCLEOTIDE SEQUENCE [LARGE SCALE GENOMIC DNA]</scope>
    <source>
        <strain evidence="4 5">BE2.4</strain>
    </source>
</reference>
<protein>
    <submittedName>
        <fullName evidence="4">DUF479 domain-containing protein</fullName>
    </submittedName>
</protein>
<dbReference type="GO" id="GO:0006633">
    <property type="term" value="P:fatty acid biosynthetic process"/>
    <property type="evidence" value="ECO:0007669"/>
    <property type="project" value="InterPro"/>
</dbReference>
<evidence type="ECO:0000313" key="4">
    <source>
        <dbReference type="EMBL" id="AVY92915.1"/>
    </source>
</evidence>
<keyword evidence="2" id="KW-0378">Hydrolase</keyword>
<evidence type="ECO:0000313" key="5">
    <source>
        <dbReference type="Proteomes" id="UP000244173"/>
    </source>
</evidence>
<dbReference type="EMBL" id="CP028519">
    <property type="protein sequence ID" value="AVY92915.1"/>
    <property type="molecule type" value="Genomic_DNA"/>
</dbReference>
<dbReference type="KEGG" id="maer:DAI18_01810"/>
<name>A0A2U3THL8_9NEIS</name>
<dbReference type="GO" id="GO:0008770">
    <property type="term" value="F:[acyl-carrier-protein] phosphodiesterase activity"/>
    <property type="evidence" value="ECO:0007669"/>
    <property type="project" value="InterPro"/>
</dbReference>
<dbReference type="STRING" id="1122240.GCA_000620105_01023"/>
<dbReference type="OrthoDB" id="8442777at2"/>
<dbReference type="InterPro" id="IPR007431">
    <property type="entry name" value="ACP_PD"/>
</dbReference>
<gene>
    <name evidence="4" type="ORF">DAI18_01810</name>
</gene>
<evidence type="ECO:0000256" key="2">
    <source>
        <dbReference type="ARBA" id="ARBA00022801"/>
    </source>
</evidence>